<dbReference type="EMBL" id="LWDL01000008">
    <property type="protein sequence ID" value="OQW53570.1"/>
    <property type="molecule type" value="Genomic_DNA"/>
</dbReference>
<evidence type="ECO:0000256" key="6">
    <source>
        <dbReference type="ARBA" id="ARBA00022958"/>
    </source>
</evidence>
<keyword evidence="2" id="KW-0813">Transport</keyword>
<protein>
    <submittedName>
        <fullName evidence="13">Cyclic nucleotide-binding protein</fullName>
    </submittedName>
</protein>
<evidence type="ECO:0000256" key="10">
    <source>
        <dbReference type="ARBA" id="ARBA00023303"/>
    </source>
</evidence>
<keyword evidence="6" id="KW-0630">Potassium</keyword>
<keyword evidence="4 11" id="KW-0812">Transmembrane</keyword>
<dbReference type="InterPro" id="IPR028325">
    <property type="entry name" value="VG_K_chnl"/>
</dbReference>
<keyword evidence="10" id="KW-0407">Ion channel</keyword>
<dbReference type="PANTHER" id="PTHR11537">
    <property type="entry name" value="VOLTAGE-GATED POTASSIUM CHANNEL"/>
    <property type="match status" value="1"/>
</dbReference>
<keyword evidence="3" id="KW-0633">Potassium transport</keyword>
<dbReference type="GO" id="GO:0001508">
    <property type="term" value="P:action potential"/>
    <property type="evidence" value="ECO:0007669"/>
    <property type="project" value="TreeGrafter"/>
</dbReference>
<accession>A0A1W9I1T2</accession>
<organism evidence="13 14">
    <name type="scientific">Candidatus Raskinella chloraquaticus</name>
    <dbReference type="NCBI Taxonomy" id="1951219"/>
    <lineage>
        <taxon>Bacteria</taxon>
        <taxon>Pseudomonadati</taxon>
        <taxon>Pseudomonadota</taxon>
        <taxon>Alphaproteobacteria</taxon>
        <taxon>Hyphomicrobiales</taxon>
        <taxon>Phreatobacteraceae</taxon>
        <taxon>Candidatus Raskinella</taxon>
    </lineage>
</organism>
<dbReference type="CDD" id="cd00038">
    <property type="entry name" value="CAP_ED"/>
    <property type="match status" value="1"/>
</dbReference>
<keyword evidence="7 11" id="KW-1133">Transmembrane helix</keyword>
<dbReference type="Pfam" id="PF00027">
    <property type="entry name" value="cNMP_binding"/>
    <property type="match status" value="1"/>
</dbReference>
<evidence type="ECO:0000259" key="12">
    <source>
        <dbReference type="PROSITE" id="PS50042"/>
    </source>
</evidence>
<dbReference type="InterPro" id="IPR005821">
    <property type="entry name" value="Ion_trans_dom"/>
</dbReference>
<keyword evidence="9 11" id="KW-0472">Membrane</keyword>
<dbReference type="PROSITE" id="PS50042">
    <property type="entry name" value="CNMP_BINDING_3"/>
    <property type="match status" value="1"/>
</dbReference>
<feature type="transmembrane region" description="Helical" evidence="11">
    <location>
        <begin position="98"/>
        <end position="121"/>
    </location>
</feature>
<dbReference type="Pfam" id="PF00520">
    <property type="entry name" value="Ion_trans"/>
    <property type="match status" value="1"/>
</dbReference>
<evidence type="ECO:0000256" key="7">
    <source>
        <dbReference type="ARBA" id="ARBA00022989"/>
    </source>
</evidence>
<dbReference type="PROSITE" id="PS00888">
    <property type="entry name" value="CNMP_BINDING_1"/>
    <property type="match status" value="1"/>
</dbReference>
<evidence type="ECO:0000256" key="4">
    <source>
        <dbReference type="ARBA" id="ARBA00022692"/>
    </source>
</evidence>
<feature type="transmembrane region" description="Helical" evidence="11">
    <location>
        <begin position="219"/>
        <end position="243"/>
    </location>
</feature>
<evidence type="ECO:0000256" key="5">
    <source>
        <dbReference type="ARBA" id="ARBA00022826"/>
    </source>
</evidence>
<evidence type="ECO:0000256" key="8">
    <source>
        <dbReference type="ARBA" id="ARBA00023065"/>
    </source>
</evidence>
<sequence length="394" mass="43261">MTQSWRRWMFAILDQPHHGTAASRFVHRLLIAAVLINIAAAVGESVPRFGAAHRLLFETIEYVTAFVFFAEYAVRLWVAVEHPLFKDMPPARARLTYALQPAAIVDLLAILPTLVALFYPLNLRVALIFRLVRFFKLARYSPGLSSLADVVWSERRALLASLIILLGAVLMAASLMHAIEGEEQPDKFGSIPDAMYWAVITLTTIGYGDVYPVTALGKFVTSITAIIGLVMVALPVGIVASAFEREIHRREFIVTWSMIARVPLFAGLDAPAISEIISVLHAQTANAGDAIVRMGEPAHSMYFIAQGEVIVELPQGPVALGTGQFFGEMALLIRANRSATVRARERTSLLVLDAHDFHHIMSQHPDIAQKIKIVAEARGITERRGAPDDKAGQG</sequence>
<dbReference type="InterPro" id="IPR018488">
    <property type="entry name" value="cNMP-bd_CS"/>
</dbReference>
<evidence type="ECO:0000256" key="3">
    <source>
        <dbReference type="ARBA" id="ARBA00022538"/>
    </source>
</evidence>
<dbReference type="AlphaFoldDB" id="A0A1W9I1T2"/>
<dbReference type="PROSITE" id="PS00889">
    <property type="entry name" value="CNMP_BINDING_2"/>
    <property type="match status" value="1"/>
</dbReference>
<dbReference type="GO" id="GO:0008076">
    <property type="term" value="C:voltage-gated potassium channel complex"/>
    <property type="evidence" value="ECO:0007669"/>
    <property type="project" value="InterPro"/>
</dbReference>
<keyword evidence="5" id="KW-0631">Potassium channel</keyword>
<keyword evidence="8" id="KW-0406">Ion transport</keyword>
<evidence type="ECO:0000256" key="1">
    <source>
        <dbReference type="ARBA" id="ARBA00004141"/>
    </source>
</evidence>
<comment type="caution">
    <text evidence="13">The sequence shown here is derived from an EMBL/GenBank/DDBJ whole genome shotgun (WGS) entry which is preliminary data.</text>
</comment>
<dbReference type="PANTHER" id="PTHR11537:SF254">
    <property type="entry name" value="POTASSIUM VOLTAGE-GATED CHANNEL PROTEIN SHAB"/>
    <property type="match status" value="1"/>
</dbReference>
<gene>
    <name evidence="13" type="ORF">A4S15_04795</name>
</gene>
<evidence type="ECO:0000313" key="13">
    <source>
        <dbReference type="EMBL" id="OQW53570.1"/>
    </source>
</evidence>
<dbReference type="InterPro" id="IPR014710">
    <property type="entry name" value="RmlC-like_jellyroll"/>
</dbReference>
<dbReference type="Gene3D" id="2.60.120.10">
    <property type="entry name" value="Jelly Rolls"/>
    <property type="match status" value="1"/>
</dbReference>
<reference evidence="13 14" key="1">
    <citation type="journal article" date="2017" name="Water Res.">
        <title>Comammox in drinking water systems.</title>
        <authorList>
            <person name="Wang Y."/>
            <person name="Ma L."/>
            <person name="Mao Y."/>
            <person name="Jiang X."/>
            <person name="Xia Y."/>
            <person name="Yu K."/>
            <person name="Li B."/>
            <person name="Zhang T."/>
        </authorList>
    </citation>
    <scope>NUCLEOTIDE SEQUENCE [LARGE SCALE GENOMIC DNA]</scope>
    <source>
        <strain evidence="13">SG_bin8</strain>
    </source>
</reference>
<dbReference type="Proteomes" id="UP000192872">
    <property type="component" value="Unassembled WGS sequence"/>
</dbReference>
<dbReference type="STRING" id="1827387.A4S15_04795"/>
<dbReference type="SUPFAM" id="SSF81324">
    <property type="entry name" value="Voltage-gated potassium channels"/>
    <property type="match status" value="1"/>
</dbReference>
<evidence type="ECO:0000256" key="9">
    <source>
        <dbReference type="ARBA" id="ARBA00023136"/>
    </source>
</evidence>
<name>A0A1W9I1T2_9HYPH</name>
<evidence type="ECO:0000313" key="14">
    <source>
        <dbReference type="Proteomes" id="UP000192872"/>
    </source>
</evidence>
<evidence type="ECO:0000256" key="2">
    <source>
        <dbReference type="ARBA" id="ARBA00022448"/>
    </source>
</evidence>
<comment type="subcellular location">
    <subcellularLocation>
        <location evidence="1">Membrane</location>
        <topology evidence="1">Multi-pass membrane protein</topology>
    </subcellularLocation>
</comment>
<dbReference type="PRINTS" id="PR00169">
    <property type="entry name" value="KCHANNEL"/>
</dbReference>
<feature type="transmembrane region" description="Helical" evidence="11">
    <location>
        <begin position="25"/>
        <end position="43"/>
    </location>
</feature>
<dbReference type="InterPro" id="IPR000595">
    <property type="entry name" value="cNMP-bd_dom"/>
</dbReference>
<dbReference type="GO" id="GO:0005249">
    <property type="term" value="F:voltage-gated potassium channel activity"/>
    <property type="evidence" value="ECO:0007669"/>
    <property type="project" value="InterPro"/>
</dbReference>
<feature type="domain" description="Cyclic nucleotide-binding" evidence="12">
    <location>
        <begin position="264"/>
        <end position="370"/>
    </location>
</feature>
<dbReference type="SMART" id="SM00100">
    <property type="entry name" value="cNMP"/>
    <property type="match status" value="1"/>
</dbReference>
<evidence type="ECO:0000256" key="11">
    <source>
        <dbReference type="SAM" id="Phobius"/>
    </source>
</evidence>
<dbReference type="InterPro" id="IPR018490">
    <property type="entry name" value="cNMP-bd_dom_sf"/>
</dbReference>
<dbReference type="RefSeq" id="WP_376803741.1">
    <property type="nucleotide sequence ID" value="NZ_LWDL01000008.1"/>
</dbReference>
<dbReference type="Gene3D" id="1.10.287.70">
    <property type="match status" value="1"/>
</dbReference>
<dbReference type="SUPFAM" id="SSF51206">
    <property type="entry name" value="cAMP-binding domain-like"/>
    <property type="match status" value="1"/>
</dbReference>
<proteinExistence type="predicted"/>
<feature type="transmembrane region" description="Helical" evidence="11">
    <location>
        <begin position="157"/>
        <end position="179"/>
    </location>
</feature>